<organism evidence="1 2">
    <name type="scientific">Fusarium oxysporum f. sp. cubense</name>
    <dbReference type="NCBI Taxonomy" id="61366"/>
    <lineage>
        <taxon>Eukaryota</taxon>
        <taxon>Fungi</taxon>
        <taxon>Dikarya</taxon>
        <taxon>Ascomycota</taxon>
        <taxon>Pezizomycotina</taxon>
        <taxon>Sordariomycetes</taxon>
        <taxon>Hypocreomycetidae</taxon>
        <taxon>Hypocreales</taxon>
        <taxon>Nectriaceae</taxon>
        <taxon>Fusarium</taxon>
        <taxon>Fusarium oxysporum species complex</taxon>
    </lineage>
</organism>
<dbReference type="Proteomes" id="UP000321331">
    <property type="component" value="Unassembled WGS sequence"/>
</dbReference>
<feature type="non-terminal residue" evidence="1">
    <location>
        <position position="1"/>
    </location>
</feature>
<accession>A0A5C6TCZ6</accession>
<evidence type="ECO:0000313" key="1">
    <source>
        <dbReference type="EMBL" id="TXC08194.1"/>
    </source>
</evidence>
<name>A0A5C6TCZ6_FUSOC</name>
<gene>
    <name evidence="1" type="ORF">FocTR4_00004219</name>
</gene>
<proteinExistence type="predicted"/>
<comment type="caution">
    <text evidence="1">The sequence shown here is derived from an EMBL/GenBank/DDBJ whole genome shotgun (WGS) entry which is preliminary data.</text>
</comment>
<reference evidence="1 2" key="1">
    <citation type="submission" date="2019-07" db="EMBL/GenBank/DDBJ databases">
        <title>The First High-Quality Draft Genome Sequence of the Causal Agent of the Current Panama Disease Epidemic.</title>
        <authorList>
            <person name="Warmington R.J."/>
            <person name="Kay W."/>
            <person name="Jeffries A."/>
            <person name="Bebber D."/>
            <person name="Moore K."/>
            <person name="Studholme D.J."/>
        </authorList>
    </citation>
    <scope>NUCLEOTIDE SEQUENCE [LARGE SCALE GENOMIC DNA]</scope>
    <source>
        <strain evidence="1 2">TR4</strain>
    </source>
</reference>
<sequence length="70" mass="8411">RPLYCRPLQILRLNYLLPKLLYKLEGKLLRGVNLSQREREFVKALCGGLYNEWLEAIWWQAKKVLEKIKP</sequence>
<protein>
    <submittedName>
        <fullName evidence="1">Uncharacterized protein</fullName>
    </submittedName>
</protein>
<dbReference type="EMBL" id="VMNF01000005">
    <property type="protein sequence ID" value="TXC08194.1"/>
    <property type="molecule type" value="Genomic_DNA"/>
</dbReference>
<evidence type="ECO:0000313" key="2">
    <source>
        <dbReference type="Proteomes" id="UP000321331"/>
    </source>
</evidence>
<dbReference type="AlphaFoldDB" id="A0A5C6TCZ6"/>